<organism evidence="4 5">
    <name type="scientific">Candidatus Peribacter riflensis</name>
    <dbReference type="NCBI Taxonomy" id="1735162"/>
    <lineage>
        <taxon>Bacteria</taxon>
        <taxon>Candidatus Peregrinibacteriota</taxon>
        <taxon>Candidatus Peribacteria</taxon>
        <taxon>Candidatus Peribacterales</taxon>
        <taxon>Candidatus Peribacteraceae</taxon>
        <taxon>Candidatus Peribacter</taxon>
    </lineage>
</organism>
<evidence type="ECO:0000256" key="2">
    <source>
        <dbReference type="SAM" id="Phobius"/>
    </source>
</evidence>
<protein>
    <recommendedName>
        <fullName evidence="3">DUF4349 domain-containing protein</fullName>
    </recommendedName>
</protein>
<evidence type="ECO:0000313" key="5">
    <source>
        <dbReference type="Proteomes" id="UP000069135"/>
    </source>
</evidence>
<keyword evidence="2" id="KW-0472">Membrane</keyword>
<name>A0A0S1SU89_9BACT</name>
<reference evidence="4 5" key="2">
    <citation type="journal article" date="2016" name="PeerJ">
        <title>Analysis of five complete genome sequences for members of the class Peribacteria in the recently recognized Peregrinibacteria bacterial phylum.</title>
        <authorList>
            <person name="Anantharaman K."/>
            <person name="Brown C.T."/>
            <person name="Burstein D."/>
            <person name="Castelle C.J."/>
            <person name="Probst A.J."/>
            <person name="Thomas B.C."/>
            <person name="Williams K.H."/>
            <person name="Banfield J.F."/>
        </authorList>
    </citation>
    <scope>NUCLEOTIDE SEQUENCE [LARGE SCALE GENOMIC DNA]</scope>
    <source>
        <strain evidence="4">RIFOXYD1_FULL_PER-ii_59_16</strain>
    </source>
</reference>
<keyword evidence="2" id="KW-1133">Transmembrane helix</keyword>
<feature type="coiled-coil region" evidence="1">
    <location>
        <begin position="200"/>
        <end position="227"/>
    </location>
</feature>
<accession>A0A0S1SJV2</accession>
<sequence>MKKVLLWIGGIVIVLVIVFLIVAALMGASVIPLSSTRSSVSQNYGYDGVALPGAPMPREEWDEASGNSKMYDTSASVTQAVDRVIIRTARMAIIAEDVRKTVEALRSFIEQEGGFVVSTDVSTDEGSVPSASVSLRIPAERLDAALSYVRQQALRVVSESVSGEDVTEEYVDVKARLSNLEASERQFLIIMKDARKTEDVLAVQREIERVRGEIESLTARKKYLEESAKLSSFFISIATDEASIPVVNESEQWRPLVVAKAAANAFVEVLKFFGNVIIWAIVFVPVWGTAILVVRYWRKRHLQSP</sequence>
<accession>A0A0S1SU89</accession>
<accession>A0A0S1SSA2</accession>
<dbReference type="EMBL" id="CP013065">
    <property type="protein sequence ID" value="ALM13013.1"/>
    <property type="molecule type" value="Genomic_DNA"/>
</dbReference>
<dbReference type="InterPro" id="IPR025645">
    <property type="entry name" value="DUF4349"/>
</dbReference>
<accession>A0A0S1SAZ9</accession>
<dbReference type="PATRIC" id="fig|1735161.3.peg.315"/>
<feature type="transmembrane region" description="Helical" evidence="2">
    <location>
        <begin position="276"/>
        <end position="297"/>
    </location>
</feature>
<dbReference type="AlphaFoldDB" id="A0A0S1SU89"/>
<keyword evidence="2" id="KW-0812">Transmembrane</keyword>
<evidence type="ECO:0000256" key="1">
    <source>
        <dbReference type="SAM" id="Coils"/>
    </source>
</evidence>
<dbReference type="Pfam" id="PF14257">
    <property type="entry name" value="DUF4349"/>
    <property type="match status" value="1"/>
</dbReference>
<dbReference type="KEGG" id="prf:PeribacterA2_0315"/>
<gene>
    <name evidence="4" type="ORF">PeribacterD1_0315</name>
</gene>
<dbReference type="STRING" id="1735162.PeribacterB2_0315"/>
<keyword evidence="1" id="KW-0175">Coiled coil</keyword>
<evidence type="ECO:0000259" key="3">
    <source>
        <dbReference type="Pfam" id="PF14257"/>
    </source>
</evidence>
<proteinExistence type="predicted"/>
<accession>A0A0S1SN65</accession>
<feature type="domain" description="DUF4349" evidence="3">
    <location>
        <begin position="83"/>
        <end position="295"/>
    </location>
</feature>
<reference evidence="5" key="1">
    <citation type="submission" date="2015-10" db="EMBL/GenBank/DDBJ databases">
        <title>Analysis of five complete genome sequences for members of the class Peribacteria in the recently recognized Peregrinibacteria bacterial phylum.</title>
        <authorList>
            <person name="Anantharaman K."/>
            <person name="Brown C.T."/>
            <person name="Burstein D."/>
            <person name="Castelle C.J."/>
            <person name="Probst A.J."/>
            <person name="Thomas B.C."/>
            <person name="Williams K.H."/>
            <person name="Banfield J.F."/>
        </authorList>
    </citation>
    <scope>NUCLEOTIDE SEQUENCE [LARGE SCALE GENOMIC DNA]</scope>
</reference>
<evidence type="ECO:0000313" key="4">
    <source>
        <dbReference type="EMBL" id="ALM13013.1"/>
    </source>
</evidence>
<dbReference type="Proteomes" id="UP000069135">
    <property type="component" value="Chromosome"/>
</dbReference>